<comment type="cofactor">
    <cofactor evidence="1">
        <name>pyridoxal 5'-phosphate</name>
        <dbReference type="ChEBI" id="CHEBI:597326"/>
    </cofactor>
</comment>
<accession>A0A0C2D2N9</accession>
<evidence type="ECO:0000256" key="2">
    <source>
        <dbReference type="ARBA" id="ARBA00010869"/>
    </source>
</evidence>
<evidence type="ECO:0000256" key="3">
    <source>
        <dbReference type="ARBA" id="ARBA00022898"/>
    </source>
</evidence>
<evidence type="ECO:0000313" key="6">
    <source>
        <dbReference type="EMBL" id="KIG16035.1"/>
    </source>
</evidence>
<dbReference type="InterPro" id="IPR036052">
    <property type="entry name" value="TrpB-like_PALP_sf"/>
</dbReference>
<dbReference type="PANTHER" id="PTHR48078:SF6">
    <property type="entry name" value="L-THREONINE DEHYDRATASE CATABOLIC TDCB"/>
    <property type="match status" value="1"/>
</dbReference>
<dbReference type="Gene3D" id="3.40.50.1100">
    <property type="match status" value="2"/>
</dbReference>
<dbReference type="GO" id="GO:0006567">
    <property type="term" value="P:L-threonine catabolic process"/>
    <property type="evidence" value="ECO:0007669"/>
    <property type="project" value="TreeGrafter"/>
</dbReference>
<feature type="domain" description="Tryptophan synthase beta chain-like PALP" evidence="5">
    <location>
        <begin position="32"/>
        <end position="310"/>
    </location>
</feature>
<dbReference type="InterPro" id="IPR050147">
    <property type="entry name" value="Ser/Thr_Dehydratase"/>
</dbReference>
<dbReference type="InterPro" id="IPR001926">
    <property type="entry name" value="TrpB-like_PALP"/>
</dbReference>
<dbReference type="RefSeq" id="WP_052550277.1">
    <property type="nucleotide sequence ID" value="NZ_JMCC02000043.1"/>
</dbReference>
<dbReference type="FunFam" id="3.40.50.1100:FF:000005">
    <property type="entry name" value="Threonine dehydratase catabolic"/>
    <property type="match status" value="1"/>
</dbReference>
<keyword evidence="3" id="KW-0663">Pyridoxal phosphate</keyword>
<dbReference type="GO" id="GO:0006565">
    <property type="term" value="P:L-serine catabolic process"/>
    <property type="evidence" value="ECO:0007669"/>
    <property type="project" value="TreeGrafter"/>
</dbReference>
<organism evidence="6 7">
    <name type="scientific">Enhygromyxa salina</name>
    <dbReference type="NCBI Taxonomy" id="215803"/>
    <lineage>
        <taxon>Bacteria</taxon>
        <taxon>Pseudomonadati</taxon>
        <taxon>Myxococcota</taxon>
        <taxon>Polyangia</taxon>
        <taxon>Nannocystales</taxon>
        <taxon>Nannocystaceae</taxon>
        <taxon>Enhygromyxa</taxon>
    </lineage>
</organism>
<dbReference type="GO" id="GO:0004794">
    <property type="term" value="F:threonine deaminase activity"/>
    <property type="evidence" value="ECO:0007669"/>
    <property type="project" value="TreeGrafter"/>
</dbReference>
<dbReference type="EMBL" id="JMCC02000043">
    <property type="protein sequence ID" value="KIG16035.1"/>
    <property type="molecule type" value="Genomic_DNA"/>
</dbReference>
<sequence length="348" mass="35989">MSEYSPEHAADWANRLGPADVQAAAQRIAGRVIHTPTLRCPRLDALADAPVELFLKAENMQRIGAFKARGAMHAVGRLEPQARARGVITFSSGNHAQAVALAAREFGVPATIAMPIDAPAVKVAVVRELGATIVMAGYTSEDRRTVAYELAAKSGAAIIQPFDHPDIVCGQATATAELLADAAALDATLDAIIVPVGGGGVIAGACVATRDSSTPIYSAEPEGCDALACSLEAGERVAVEPGPTLADGLKPVRVGALNFEIAKLDVQGSFRVNDEELGRTLVRVLVRAKTLVEPSGAAAIAVALREAPRLCAHLGVEGRPLQLGVIMTGGNVDPALVAELLTKWGAQA</sequence>
<name>A0A0C2D2N9_9BACT</name>
<dbReference type="SUPFAM" id="SSF53686">
    <property type="entry name" value="Tryptophan synthase beta subunit-like PLP-dependent enzymes"/>
    <property type="match status" value="1"/>
</dbReference>
<proteinExistence type="inferred from homology"/>
<gene>
    <name evidence="6" type="ORF">DB30_04907</name>
</gene>
<protein>
    <submittedName>
        <fullName evidence="6">Threonine dehydratase</fullName>
    </submittedName>
</protein>
<comment type="similarity">
    <text evidence="2">Belongs to the serine/threonine dehydratase family.</text>
</comment>
<dbReference type="PANTHER" id="PTHR48078">
    <property type="entry name" value="THREONINE DEHYDRATASE, MITOCHONDRIAL-RELATED"/>
    <property type="match status" value="1"/>
</dbReference>
<dbReference type="Pfam" id="PF00291">
    <property type="entry name" value="PALP"/>
    <property type="match status" value="1"/>
</dbReference>
<keyword evidence="4" id="KW-0456">Lyase</keyword>
<comment type="caution">
    <text evidence="6">The sequence shown here is derived from an EMBL/GenBank/DDBJ whole genome shotgun (WGS) entry which is preliminary data.</text>
</comment>
<evidence type="ECO:0000256" key="1">
    <source>
        <dbReference type="ARBA" id="ARBA00001933"/>
    </source>
</evidence>
<dbReference type="AlphaFoldDB" id="A0A0C2D2N9"/>
<evidence type="ECO:0000259" key="5">
    <source>
        <dbReference type="Pfam" id="PF00291"/>
    </source>
</evidence>
<dbReference type="GO" id="GO:0009097">
    <property type="term" value="P:isoleucine biosynthetic process"/>
    <property type="evidence" value="ECO:0007669"/>
    <property type="project" value="TreeGrafter"/>
</dbReference>
<evidence type="ECO:0000256" key="4">
    <source>
        <dbReference type="ARBA" id="ARBA00023239"/>
    </source>
</evidence>
<reference evidence="6 7" key="1">
    <citation type="submission" date="2014-12" db="EMBL/GenBank/DDBJ databases">
        <title>Genome assembly of Enhygromyxa salina DSM 15201.</title>
        <authorList>
            <person name="Sharma G."/>
            <person name="Subramanian S."/>
        </authorList>
    </citation>
    <scope>NUCLEOTIDE SEQUENCE [LARGE SCALE GENOMIC DNA]</scope>
    <source>
        <strain evidence="6 7">DSM 15201</strain>
    </source>
</reference>
<dbReference type="Proteomes" id="UP000031599">
    <property type="component" value="Unassembled WGS sequence"/>
</dbReference>
<dbReference type="GO" id="GO:0003941">
    <property type="term" value="F:L-serine ammonia-lyase activity"/>
    <property type="evidence" value="ECO:0007669"/>
    <property type="project" value="TreeGrafter"/>
</dbReference>
<evidence type="ECO:0000313" key="7">
    <source>
        <dbReference type="Proteomes" id="UP000031599"/>
    </source>
</evidence>